<dbReference type="OMA" id="KAFSMQM"/>
<dbReference type="InParanoid" id="A0A674NIC3"/>
<dbReference type="SUPFAM" id="SSF47769">
    <property type="entry name" value="SAM/Pointed domain"/>
    <property type="match status" value="1"/>
</dbReference>
<dbReference type="Gene3D" id="1.10.150.50">
    <property type="entry name" value="Transcription Factor, Ets-1"/>
    <property type="match status" value="1"/>
</dbReference>
<evidence type="ECO:0000259" key="1">
    <source>
        <dbReference type="PROSITE" id="PS50105"/>
    </source>
</evidence>
<dbReference type="InterPro" id="IPR001660">
    <property type="entry name" value="SAM"/>
</dbReference>
<dbReference type="InterPro" id="IPR013761">
    <property type="entry name" value="SAM/pointed_sf"/>
</dbReference>
<dbReference type="GO" id="GO:0005737">
    <property type="term" value="C:cytoplasm"/>
    <property type="evidence" value="ECO:0007669"/>
    <property type="project" value="TreeGrafter"/>
</dbReference>
<reference evidence="2" key="2">
    <citation type="submission" date="2025-08" db="UniProtKB">
        <authorList>
            <consortium name="Ensembl"/>
        </authorList>
    </citation>
    <scope>IDENTIFICATION</scope>
</reference>
<organism evidence="2 3">
    <name type="scientific">Takifugu rubripes</name>
    <name type="common">Japanese pufferfish</name>
    <name type="synonym">Fugu rubripes</name>
    <dbReference type="NCBI Taxonomy" id="31033"/>
    <lineage>
        <taxon>Eukaryota</taxon>
        <taxon>Metazoa</taxon>
        <taxon>Chordata</taxon>
        <taxon>Craniata</taxon>
        <taxon>Vertebrata</taxon>
        <taxon>Euteleostomi</taxon>
        <taxon>Actinopterygii</taxon>
        <taxon>Neopterygii</taxon>
        <taxon>Teleostei</taxon>
        <taxon>Neoteleostei</taxon>
        <taxon>Acanthomorphata</taxon>
        <taxon>Eupercaria</taxon>
        <taxon>Tetraodontiformes</taxon>
        <taxon>Tetradontoidea</taxon>
        <taxon>Tetraodontidae</taxon>
        <taxon>Takifugu</taxon>
    </lineage>
</organism>
<sequence length="110" mass="12910">ADTKAFSMQMTPKPAELWLRSPESWNESQVSTWLRSIGVKEQYINKIYEEEVDGRILLTLDENFLKTKICMKLGPAHLIIQERDQLKNSPKHPHNQRKVKWNYTLWCGGP</sequence>
<dbReference type="AlphaFoldDB" id="A0A674NIC3"/>
<reference evidence="2" key="3">
    <citation type="submission" date="2025-09" db="UniProtKB">
        <authorList>
            <consortium name="Ensembl"/>
        </authorList>
    </citation>
    <scope>IDENTIFICATION</scope>
</reference>
<dbReference type="GeneTree" id="ENSGT00980000202148"/>
<dbReference type="SMART" id="SM00454">
    <property type="entry name" value="SAM"/>
    <property type="match status" value="1"/>
</dbReference>
<protein>
    <recommendedName>
        <fullName evidence="1">SAM domain-containing protein</fullName>
    </recommendedName>
</protein>
<dbReference type="PROSITE" id="PS50105">
    <property type="entry name" value="SAM_DOMAIN"/>
    <property type="match status" value="1"/>
</dbReference>
<feature type="domain" description="SAM" evidence="1">
    <location>
        <begin position="25"/>
        <end position="74"/>
    </location>
</feature>
<dbReference type="Proteomes" id="UP000005226">
    <property type="component" value="Chromosome 5"/>
</dbReference>
<evidence type="ECO:0000313" key="3">
    <source>
        <dbReference type="Proteomes" id="UP000005226"/>
    </source>
</evidence>
<dbReference type="Ensembl" id="ENSTRUT00000068742.1">
    <property type="protein sequence ID" value="ENSTRUP00000072828.1"/>
    <property type="gene ID" value="ENSTRUG00000027220.1"/>
</dbReference>
<proteinExistence type="predicted"/>
<reference evidence="2 3" key="1">
    <citation type="journal article" date="2011" name="Genome Biol. Evol.">
        <title>Integration of the genetic map and genome assembly of fugu facilitates insights into distinct features of genome evolution in teleosts and mammals.</title>
        <authorList>
            <person name="Kai W."/>
            <person name="Kikuchi K."/>
            <person name="Tohari S."/>
            <person name="Chew A.K."/>
            <person name="Tay A."/>
            <person name="Fujiwara A."/>
            <person name="Hosoya S."/>
            <person name="Suetake H."/>
            <person name="Naruse K."/>
            <person name="Brenner S."/>
            <person name="Suzuki Y."/>
            <person name="Venkatesh B."/>
        </authorList>
    </citation>
    <scope>NUCLEOTIDE SEQUENCE [LARGE SCALE GENOMIC DNA]</scope>
</reference>
<keyword evidence="3" id="KW-1185">Reference proteome</keyword>
<name>A0A674NIC3_TAKRU</name>
<dbReference type="PANTHER" id="PTHR16155">
    <property type="entry name" value="DED DOMAIN-CONTAINING PROTEIN"/>
    <property type="match status" value="1"/>
</dbReference>
<dbReference type="Pfam" id="PF00536">
    <property type="entry name" value="SAM_1"/>
    <property type="match status" value="1"/>
</dbReference>
<evidence type="ECO:0000313" key="2">
    <source>
        <dbReference type="Ensembl" id="ENSTRUP00000072828.1"/>
    </source>
</evidence>
<dbReference type="PANTHER" id="PTHR16155:SF3">
    <property type="entry name" value="STERILE ALPHA MOTIF DOMAIN-CONTAINING PROTEIN 9-LIKE"/>
    <property type="match status" value="1"/>
</dbReference>
<accession>A0A674NIC3</accession>